<organism evidence="1 2">
    <name type="scientific">Segatella copri</name>
    <dbReference type="NCBI Taxonomy" id="165179"/>
    <lineage>
        <taxon>Bacteria</taxon>
        <taxon>Pseudomonadati</taxon>
        <taxon>Bacteroidota</taxon>
        <taxon>Bacteroidia</taxon>
        <taxon>Bacteroidales</taxon>
        <taxon>Prevotellaceae</taxon>
        <taxon>Segatella</taxon>
    </lineage>
</organism>
<proteinExistence type="predicted"/>
<comment type="caution">
    <text evidence="1">The sequence shown here is derived from an EMBL/GenBank/DDBJ whole genome shotgun (WGS) entry which is preliminary data.</text>
</comment>
<accession>A0AA92V3S5</accession>
<evidence type="ECO:0000313" key="2">
    <source>
        <dbReference type="Proteomes" id="UP000284562"/>
    </source>
</evidence>
<feature type="non-terminal residue" evidence="1">
    <location>
        <position position="27"/>
    </location>
</feature>
<reference evidence="1 2" key="1">
    <citation type="submission" date="2018-08" db="EMBL/GenBank/DDBJ databases">
        <title>A genome reference for cultivated species of the human gut microbiota.</title>
        <authorList>
            <person name="Zou Y."/>
            <person name="Xue W."/>
            <person name="Luo G."/>
        </authorList>
    </citation>
    <scope>NUCLEOTIDE SEQUENCE [LARGE SCALE GENOMIC DNA]</scope>
    <source>
        <strain evidence="1 2">AF43-2</strain>
    </source>
</reference>
<name>A0AA92V3S5_9BACT</name>
<dbReference type="Proteomes" id="UP000284562">
    <property type="component" value="Unassembled WGS sequence"/>
</dbReference>
<dbReference type="EMBL" id="QRNN01000200">
    <property type="protein sequence ID" value="RHK42954.1"/>
    <property type="molecule type" value="Genomic_DNA"/>
</dbReference>
<gene>
    <name evidence="1" type="ORF">DW064_16240</name>
</gene>
<evidence type="ECO:0000313" key="1">
    <source>
        <dbReference type="EMBL" id="RHK42954.1"/>
    </source>
</evidence>
<dbReference type="AlphaFoldDB" id="A0AA92V3S5"/>
<protein>
    <submittedName>
        <fullName evidence="1">PIN domain-containing protein</fullName>
    </submittedName>
</protein>
<sequence length="27" mass="3215">MKVFLDTNIVIDFYDQRGDFYYPAAVI</sequence>